<organism evidence="6 7">
    <name type="scientific">Halobellus clavatus</name>
    <dbReference type="NCBI Taxonomy" id="660517"/>
    <lineage>
        <taxon>Archaea</taxon>
        <taxon>Methanobacteriati</taxon>
        <taxon>Methanobacteriota</taxon>
        <taxon>Stenosarchaea group</taxon>
        <taxon>Halobacteria</taxon>
        <taxon>Halobacteriales</taxon>
        <taxon>Haloferacaceae</taxon>
        <taxon>Halobellus</taxon>
    </lineage>
</organism>
<evidence type="ECO:0000256" key="4">
    <source>
        <dbReference type="RuleBase" id="RU361277"/>
    </source>
</evidence>
<dbReference type="InterPro" id="IPR036291">
    <property type="entry name" value="NAD(P)-bd_dom_sf"/>
</dbReference>
<dbReference type="GO" id="GO:0051262">
    <property type="term" value="P:protein tetramerization"/>
    <property type="evidence" value="ECO:0007669"/>
    <property type="project" value="UniProtKB-ARBA"/>
</dbReference>
<keyword evidence="7" id="KW-1185">Reference proteome</keyword>
<dbReference type="EMBL" id="FNPB01000004">
    <property type="protein sequence ID" value="SDX94634.1"/>
    <property type="molecule type" value="Genomic_DNA"/>
</dbReference>
<evidence type="ECO:0000256" key="2">
    <source>
        <dbReference type="ARBA" id="ARBA00022833"/>
    </source>
</evidence>
<dbReference type="GO" id="GO:0030554">
    <property type="term" value="F:adenyl nucleotide binding"/>
    <property type="evidence" value="ECO:0007669"/>
    <property type="project" value="UniProtKB-ARBA"/>
</dbReference>
<proteinExistence type="inferred from homology"/>
<dbReference type="PANTHER" id="PTHR43401">
    <property type="entry name" value="L-THREONINE 3-DEHYDROGENASE"/>
    <property type="match status" value="1"/>
</dbReference>
<evidence type="ECO:0000259" key="5">
    <source>
        <dbReference type="SMART" id="SM00829"/>
    </source>
</evidence>
<evidence type="ECO:0000313" key="6">
    <source>
        <dbReference type="EMBL" id="SDX94634.1"/>
    </source>
</evidence>
<accession>A0A1H3FWU5</accession>
<dbReference type="STRING" id="660517.SAMN04487946_104184"/>
<dbReference type="OrthoDB" id="75495at2157"/>
<dbReference type="InterPro" id="IPR013149">
    <property type="entry name" value="ADH-like_C"/>
</dbReference>
<feature type="domain" description="Enoyl reductase (ER)" evidence="5">
    <location>
        <begin position="8"/>
        <end position="341"/>
    </location>
</feature>
<dbReference type="GO" id="GO:0008270">
    <property type="term" value="F:zinc ion binding"/>
    <property type="evidence" value="ECO:0007669"/>
    <property type="project" value="InterPro"/>
</dbReference>
<protein>
    <submittedName>
        <fullName evidence="6">(R,R)-butanediol dehydrogenase / meso-butanediol dehydrogenase / diacetyl reductase</fullName>
    </submittedName>
</protein>
<sequence length="343" mass="35702">MDAARYYGNRDLRIEDIQAPTPGPGEVLIDVGACGICGSDLSEYLHGPRYDDSLPYTMGHEFGGRVAAVGDEVDIEPGSEVGVNPLVACEACRWCDEGAYNRCENLEVIGAQRPGAYAEQVVAPAGNVLPLPDSLSPADAAVAEPFTVAYHGLLRSPLQPGDSAVIIGMGPIGLALVQLAAAAGARPIIASGHREARRELARESGADAVVDPSATDLGARVRELTDGGADVSFEVAGSESALNDAITATSAGGNTTVLGVFKGDVEIDPMHVVNHERTITGSAAYETGPLAGREFGQIYEMLARDELDGDALVTSRLDLEEITSGFEALGDSESGEVKILIEP</sequence>
<dbReference type="Proteomes" id="UP000199170">
    <property type="component" value="Unassembled WGS sequence"/>
</dbReference>
<comment type="similarity">
    <text evidence="4">Belongs to the zinc-containing alcohol dehydrogenase family.</text>
</comment>
<gene>
    <name evidence="6" type="ORF">SAMN04487946_104184</name>
</gene>
<dbReference type="SUPFAM" id="SSF50129">
    <property type="entry name" value="GroES-like"/>
    <property type="match status" value="1"/>
</dbReference>
<reference evidence="7" key="1">
    <citation type="submission" date="2016-10" db="EMBL/GenBank/DDBJ databases">
        <authorList>
            <person name="Varghese N."/>
            <person name="Submissions S."/>
        </authorList>
    </citation>
    <scope>NUCLEOTIDE SEQUENCE [LARGE SCALE GENOMIC DNA]</scope>
    <source>
        <strain evidence="7">CGMCC 1.10118</strain>
    </source>
</reference>
<evidence type="ECO:0000256" key="1">
    <source>
        <dbReference type="ARBA" id="ARBA00022723"/>
    </source>
</evidence>
<dbReference type="InterPro" id="IPR002328">
    <property type="entry name" value="ADH_Zn_CS"/>
</dbReference>
<dbReference type="InterPro" id="IPR020843">
    <property type="entry name" value="ER"/>
</dbReference>
<dbReference type="Gene3D" id="3.40.50.720">
    <property type="entry name" value="NAD(P)-binding Rossmann-like Domain"/>
    <property type="match status" value="1"/>
</dbReference>
<dbReference type="SMART" id="SM00829">
    <property type="entry name" value="PKS_ER"/>
    <property type="match status" value="1"/>
</dbReference>
<keyword evidence="2 4" id="KW-0862">Zinc</keyword>
<dbReference type="GO" id="GO:0044281">
    <property type="term" value="P:small molecule metabolic process"/>
    <property type="evidence" value="ECO:0007669"/>
    <property type="project" value="UniProtKB-ARBA"/>
</dbReference>
<keyword evidence="3" id="KW-0560">Oxidoreductase</keyword>
<name>A0A1H3FWU5_9EURY</name>
<evidence type="ECO:0000313" key="7">
    <source>
        <dbReference type="Proteomes" id="UP000199170"/>
    </source>
</evidence>
<dbReference type="Pfam" id="PF08240">
    <property type="entry name" value="ADH_N"/>
    <property type="match status" value="1"/>
</dbReference>
<dbReference type="GO" id="GO:0043168">
    <property type="term" value="F:anion binding"/>
    <property type="evidence" value="ECO:0007669"/>
    <property type="project" value="UniProtKB-ARBA"/>
</dbReference>
<dbReference type="AlphaFoldDB" id="A0A1H3FWU5"/>
<dbReference type="PANTHER" id="PTHR43401:SF2">
    <property type="entry name" value="L-THREONINE 3-DEHYDROGENASE"/>
    <property type="match status" value="1"/>
</dbReference>
<dbReference type="InterPro" id="IPR050129">
    <property type="entry name" value="Zn_alcohol_dh"/>
</dbReference>
<dbReference type="RefSeq" id="WP_175454598.1">
    <property type="nucleotide sequence ID" value="NZ_FNPB01000004.1"/>
</dbReference>
<keyword evidence="1 4" id="KW-0479">Metal-binding</keyword>
<dbReference type="GO" id="GO:0016616">
    <property type="term" value="F:oxidoreductase activity, acting on the CH-OH group of donors, NAD or NADP as acceptor"/>
    <property type="evidence" value="ECO:0007669"/>
    <property type="project" value="UniProtKB-ARBA"/>
</dbReference>
<dbReference type="InterPro" id="IPR011032">
    <property type="entry name" value="GroES-like_sf"/>
</dbReference>
<dbReference type="SUPFAM" id="SSF51735">
    <property type="entry name" value="NAD(P)-binding Rossmann-fold domains"/>
    <property type="match status" value="1"/>
</dbReference>
<dbReference type="PROSITE" id="PS00059">
    <property type="entry name" value="ADH_ZINC"/>
    <property type="match status" value="1"/>
</dbReference>
<evidence type="ECO:0000256" key="3">
    <source>
        <dbReference type="ARBA" id="ARBA00023002"/>
    </source>
</evidence>
<dbReference type="Pfam" id="PF00107">
    <property type="entry name" value="ADH_zinc_N"/>
    <property type="match status" value="1"/>
</dbReference>
<dbReference type="Gene3D" id="3.90.180.10">
    <property type="entry name" value="Medium-chain alcohol dehydrogenases, catalytic domain"/>
    <property type="match status" value="1"/>
</dbReference>
<dbReference type="InterPro" id="IPR013154">
    <property type="entry name" value="ADH-like_N"/>
</dbReference>
<comment type="cofactor">
    <cofactor evidence="4">
        <name>Zn(2+)</name>
        <dbReference type="ChEBI" id="CHEBI:29105"/>
    </cofactor>
</comment>